<evidence type="ECO:0000256" key="2">
    <source>
        <dbReference type="ARBA" id="ARBA00022490"/>
    </source>
</evidence>
<dbReference type="AlphaFoldDB" id="A0A840FW24"/>
<dbReference type="GO" id="GO:0000976">
    <property type="term" value="F:transcription cis-regulatory region binding"/>
    <property type="evidence" value="ECO:0007669"/>
    <property type="project" value="TreeGrafter"/>
</dbReference>
<dbReference type="GO" id="GO:0005829">
    <property type="term" value="C:cytosol"/>
    <property type="evidence" value="ECO:0007669"/>
    <property type="project" value="TreeGrafter"/>
</dbReference>
<keyword evidence="5" id="KW-0805">Transcription regulation</keyword>
<keyword evidence="3 8" id="KW-0597">Phosphoprotein</keyword>
<evidence type="ECO:0000313" key="13">
    <source>
        <dbReference type="Proteomes" id="UP000587070"/>
    </source>
</evidence>
<evidence type="ECO:0000256" key="5">
    <source>
        <dbReference type="ARBA" id="ARBA00023015"/>
    </source>
</evidence>
<dbReference type="SUPFAM" id="SSF46894">
    <property type="entry name" value="C-terminal effector domain of the bipartite response regulators"/>
    <property type="match status" value="1"/>
</dbReference>
<feature type="domain" description="OmpR/PhoB-type" evidence="11">
    <location>
        <begin position="142"/>
        <end position="241"/>
    </location>
</feature>
<dbReference type="SUPFAM" id="SSF52172">
    <property type="entry name" value="CheY-like"/>
    <property type="match status" value="1"/>
</dbReference>
<evidence type="ECO:0000259" key="11">
    <source>
        <dbReference type="PROSITE" id="PS51755"/>
    </source>
</evidence>
<evidence type="ECO:0000256" key="3">
    <source>
        <dbReference type="ARBA" id="ARBA00022553"/>
    </source>
</evidence>
<dbReference type="PROSITE" id="PS50110">
    <property type="entry name" value="RESPONSE_REGULATORY"/>
    <property type="match status" value="1"/>
</dbReference>
<keyword evidence="6 9" id="KW-0238">DNA-binding</keyword>
<dbReference type="GO" id="GO:0006355">
    <property type="term" value="P:regulation of DNA-templated transcription"/>
    <property type="evidence" value="ECO:0007669"/>
    <property type="project" value="InterPro"/>
</dbReference>
<dbReference type="FunFam" id="3.40.50.2300:FF:000001">
    <property type="entry name" value="DNA-binding response regulator PhoB"/>
    <property type="match status" value="1"/>
</dbReference>
<dbReference type="RefSeq" id="WP_153115042.1">
    <property type="nucleotide sequence ID" value="NZ_JACIGE010000001.1"/>
</dbReference>
<evidence type="ECO:0000256" key="1">
    <source>
        <dbReference type="ARBA" id="ARBA00004496"/>
    </source>
</evidence>
<comment type="caution">
    <text evidence="12">The sequence shown here is derived from an EMBL/GenBank/DDBJ whole genome shotgun (WGS) entry which is preliminary data.</text>
</comment>
<dbReference type="InterPro" id="IPR058124">
    <property type="entry name" value="CpxR-like_REC"/>
</dbReference>
<evidence type="ECO:0000256" key="8">
    <source>
        <dbReference type="PROSITE-ProRule" id="PRU00169"/>
    </source>
</evidence>
<feature type="domain" description="Response regulatory" evidence="10">
    <location>
        <begin position="4"/>
        <end position="117"/>
    </location>
</feature>
<dbReference type="CDD" id="cd00383">
    <property type="entry name" value="trans_reg_C"/>
    <property type="match status" value="1"/>
</dbReference>
<dbReference type="SMART" id="SM00862">
    <property type="entry name" value="Trans_reg_C"/>
    <property type="match status" value="1"/>
</dbReference>
<name>A0A840FW24_RHOTE</name>
<dbReference type="InterPro" id="IPR001789">
    <property type="entry name" value="Sig_transdc_resp-reg_receiver"/>
</dbReference>
<evidence type="ECO:0000256" key="9">
    <source>
        <dbReference type="PROSITE-ProRule" id="PRU01091"/>
    </source>
</evidence>
<feature type="modified residue" description="4-aspartylphosphate" evidence="8">
    <location>
        <position position="53"/>
    </location>
</feature>
<evidence type="ECO:0000313" key="12">
    <source>
        <dbReference type="EMBL" id="MBB4245954.1"/>
    </source>
</evidence>
<dbReference type="OrthoDB" id="165980at2"/>
<keyword evidence="4" id="KW-0902">Two-component regulatory system</keyword>
<organism evidence="12 13">
    <name type="scientific">Rhodocyclus tenuis</name>
    <name type="common">Rhodospirillum tenue</name>
    <dbReference type="NCBI Taxonomy" id="1066"/>
    <lineage>
        <taxon>Bacteria</taxon>
        <taxon>Pseudomonadati</taxon>
        <taxon>Pseudomonadota</taxon>
        <taxon>Betaproteobacteria</taxon>
        <taxon>Rhodocyclales</taxon>
        <taxon>Rhodocyclaceae</taxon>
        <taxon>Rhodocyclus</taxon>
    </lineage>
</organism>
<evidence type="ECO:0000256" key="7">
    <source>
        <dbReference type="ARBA" id="ARBA00023163"/>
    </source>
</evidence>
<evidence type="ECO:0000259" key="10">
    <source>
        <dbReference type="PROSITE" id="PS50110"/>
    </source>
</evidence>
<gene>
    <name evidence="12" type="ORF">GGD90_000303</name>
</gene>
<dbReference type="GO" id="GO:0032993">
    <property type="term" value="C:protein-DNA complex"/>
    <property type="evidence" value="ECO:0007669"/>
    <property type="project" value="TreeGrafter"/>
</dbReference>
<keyword evidence="7" id="KW-0804">Transcription</keyword>
<proteinExistence type="predicted"/>
<sequence>MKNTVLLIEDDAELAGMLRDYLEGEGFSVGIAADGERGVTAALSGDYAIAALDVMLPGIDGIEVLRRIRAQSALPVLMLTARGDDADRIVGLELGADDYVAKPCTPRELVARLRAILRRFGERDAASANGQQPLPGDAPATPQAIVAGPLTLYPQGRRALMSDAPLTLTSAEFSLLELLVTHAGRPVGKSELSLYGLGRPHAPYDRSIDVHLSSIRRKLGPLPDGRSRIQSVLRKGYQYIPE</sequence>
<dbReference type="Gene3D" id="6.10.250.690">
    <property type="match status" value="1"/>
</dbReference>
<dbReference type="PROSITE" id="PS51755">
    <property type="entry name" value="OMPR_PHOB"/>
    <property type="match status" value="1"/>
</dbReference>
<comment type="subcellular location">
    <subcellularLocation>
        <location evidence="1">Cytoplasm</location>
    </subcellularLocation>
</comment>
<dbReference type="Gene3D" id="3.40.50.2300">
    <property type="match status" value="1"/>
</dbReference>
<evidence type="ECO:0000256" key="6">
    <source>
        <dbReference type="ARBA" id="ARBA00023125"/>
    </source>
</evidence>
<keyword evidence="2" id="KW-0963">Cytoplasm</keyword>
<keyword evidence="13" id="KW-1185">Reference proteome</keyword>
<dbReference type="GO" id="GO:0000156">
    <property type="term" value="F:phosphorelay response regulator activity"/>
    <property type="evidence" value="ECO:0007669"/>
    <property type="project" value="TreeGrafter"/>
</dbReference>
<dbReference type="Proteomes" id="UP000587070">
    <property type="component" value="Unassembled WGS sequence"/>
</dbReference>
<dbReference type="InterPro" id="IPR011006">
    <property type="entry name" value="CheY-like_superfamily"/>
</dbReference>
<dbReference type="PANTHER" id="PTHR48111">
    <property type="entry name" value="REGULATOR OF RPOS"/>
    <property type="match status" value="1"/>
</dbReference>
<reference evidence="12 13" key="1">
    <citation type="submission" date="2020-08" db="EMBL/GenBank/DDBJ databases">
        <title>Genome sequencing of Purple Non-Sulfur Bacteria from various extreme environments.</title>
        <authorList>
            <person name="Mayer M."/>
        </authorList>
    </citation>
    <scope>NUCLEOTIDE SEQUENCE [LARGE SCALE GENOMIC DNA]</scope>
    <source>
        <strain evidence="12 13">2761</strain>
    </source>
</reference>
<dbReference type="InterPro" id="IPR016032">
    <property type="entry name" value="Sig_transdc_resp-reg_C-effctor"/>
</dbReference>
<dbReference type="SMART" id="SM00448">
    <property type="entry name" value="REC"/>
    <property type="match status" value="1"/>
</dbReference>
<protein>
    <submittedName>
        <fullName evidence="12">Two-component system OmpR family response regulator/two-component system response regulator CpxR</fullName>
    </submittedName>
</protein>
<dbReference type="InterPro" id="IPR001867">
    <property type="entry name" value="OmpR/PhoB-type_DNA-bd"/>
</dbReference>
<dbReference type="CDD" id="cd17623">
    <property type="entry name" value="REC_OmpR_CpxR"/>
    <property type="match status" value="1"/>
</dbReference>
<accession>A0A840FW24</accession>
<dbReference type="InterPro" id="IPR039420">
    <property type="entry name" value="WalR-like"/>
</dbReference>
<dbReference type="PANTHER" id="PTHR48111:SF39">
    <property type="entry name" value="TRANSCRIPTIONAL REGULATORY PROTEIN CPXR"/>
    <property type="match status" value="1"/>
</dbReference>
<feature type="DNA-binding region" description="OmpR/PhoB-type" evidence="9">
    <location>
        <begin position="142"/>
        <end position="241"/>
    </location>
</feature>
<dbReference type="EMBL" id="JACIGE010000001">
    <property type="protein sequence ID" value="MBB4245954.1"/>
    <property type="molecule type" value="Genomic_DNA"/>
</dbReference>
<dbReference type="Pfam" id="PF00072">
    <property type="entry name" value="Response_reg"/>
    <property type="match status" value="1"/>
</dbReference>
<dbReference type="Pfam" id="PF00486">
    <property type="entry name" value="Trans_reg_C"/>
    <property type="match status" value="1"/>
</dbReference>
<evidence type="ECO:0000256" key="4">
    <source>
        <dbReference type="ARBA" id="ARBA00023012"/>
    </source>
</evidence>
<dbReference type="Gene3D" id="1.10.10.10">
    <property type="entry name" value="Winged helix-like DNA-binding domain superfamily/Winged helix DNA-binding domain"/>
    <property type="match status" value="1"/>
</dbReference>
<dbReference type="InterPro" id="IPR036388">
    <property type="entry name" value="WH-like_DNA-bd_sf"/>
</dbReference>